<dbReference type="Pfam" id="PF01068">
    <property type="entry name" value="DNA_ligase_A_M"/>
    <property type="match status" value="1"/>
</dbReference>
<reference evidence="6 7" key="1">
    <citation type="submission" date="2019-10" db="EMBL/GenBank/DDBJ databases">
        <title>Streptomyces tenebrisbrunneis sp.nov., an endogenous actinomycete isolated from of Lycium ruthenicum.</title>
        <authorList>
            <person name="Ma L."/>
        </authorList>
    </citation>
    <scope>NUCLEOTIDE SEQUENCE [LARGE SCALE GENOMIC DNA]</scope>
    <source>
        <strain evidence="6 7">TRM 66187</strain>
    </source>
</reference>
<evidence type="ECO:0000256" key="4">
    <source>
        <dbReference type="ARBA" id="ARBA00023204"/>
    </source>
</evidence>
<dbReference type="EMBL" id="WHPN01000416">
    <property type="protein sequence ID" value="KAF4405520.1"/>
    <property type="molecule type" value="Genomic_DNA"/>
</dbReference>
<evidence type="ECO:0000256" key="3">
    <source>
        <dbReference type="ARBA" id="ARBA00022763"/>
    </source>
</evidence>
<sequence>MNEHVVLRPPVSLVRPKRVAAIPEETGIRGGAWYEPKLDGYRAVAWCLPGGVRLHSRAGLDLTAMVPEVAGALERLPVGAVLDGELCAVVGGRMEFGALARRRSRDRSRWPAVSYAVFDVLAVPGRDLRALPLRKRQEELRTLLEGSEPPVQLLFGTAEKAVAEVWFREMGAVGSEGIVAKPLGSVYEPRRAGWVKVRHSETADAKLVGVVGGTARPEAVVVDLPDGRRAVTSPRLGSADARVVGGHVAGDVGSEARMLGEVLWHPVGRDLLIEVREESGRHGAVRFVRVREDEEGAPG</sequence>
<keyword evidence="3" id="KW-0227">DNA damage</keyword>
<evidence type="ECO:0000256" key="1">
    <source>
        <dbReference type="ARBA" id="ARBA00022598"/>
    </source>
</evidence>
<keyword evidence="1 6" id="KW-0436">Ligase</keyword>
<dbReference type="PANTHER" id="PTHR47810:SF1">
    <property type="entry name" value="DNA LIGASE B"/>
    <property type="match status" value="1"/>
</dbReference>
<keyword evidence="2" id="KW-0235">DNA replication</keyword>
<proteinExistence type="predicted"/>
<dbReference type="Gene3D" id="3.30.1490.70">
    <property type="match status" value="1"/>
</dbReference>
<evidence type="ECO:0000313" key="7">
    <source>
        <dbReference type="Proteomes" id="UP000621266"/>
    </source>
</evidence>
<evidence type="ECO:0000259" key="5">
    <source>
        <dbReference type="PROSITE" id="PS50160"/>
    </source>
</evidence>
<name>A0ABQ7FAC0_9ACTN</name>
<evidence type="ECO:0000256" key="2">
    <source>
        <dbReference type="ARBA" id="ARBA00022705"/>
    </source>
</evidence>
<protein>
    <submittedName>
        <fullName evidence="6">DNA ligase</fullName>
    </submittedName>
</protein>
<feature type="domain" description="ATP-dependent DNA ligase family profile" evidence="5">
    <location>
        <begin position="113"/>
        <end position="263"/>
    </location>
</feature>
<comment type="caution">
    <text evidence="6">The sequence shown here is derived from an EMBL/GenBank/DDBJ whole genome shotgun (WGS) entry which is preliminary data.</text>
</comment>
<evidence type="ECO:0000313" key="6">
    <source>
        <dbReference type="EMBL" id="KAF4405520.1"/>
    </source>
</evidence>
<dbReference type="RefSeq" id="WP_170315969.1">
    <property type="nucleotide sequence ID" value="NZ_WHPN01000416.1"/>
</dbReference>
<gene>
    <name evidence="6" type="ORF">GCU69_29785</name>
</gene>
<dbReference type="Gene3D" id="3.30.470.30">
    <property type="entry name" value="DNA ligase/mRNA capping enzyme"/>
    <property type="match status" value="1"/>
</dbReference>
<dbReference type="InterPro" id="IPR012310">
    <property type="entry name" value="DNA_ligase_ATP-dep_cent"/>
</dbReference>
<organism evidence="6 7">
    <name type="scientific">Streptomyces lycii</name>
    <dbReference type="NCBI Taxonomy" id="2654337"/>
    <lineage>
        <taxon>Bacteria</taxon>
        <taxon>Bacillati</taxon>
        <taxon>Actinomycetota</taxon>
        <taxon>Actinomycetes</taxon>
        <taxon>Kitasatosporales</taxon>
        <taxon>Streptomycetaceae</taxon>
        <taxon>Streptomyces</taxon>
    </lineage>
</organism>
<dbReference type="PANTHER" id="PTHR47810">
    <property type="entry name" value="DNA LIGASE"/>
    <property type="match status" value="1"/>
</dbReference>
<accession>A0ABQ7FAC0</accession>
<dbReference type="SUPFAM" id="SSF56091">
    <property type="entry name" value="DNA ligase/mRNA capping enzyme, catalytic domain"/>
    <property type="match status" value="1"/>
</dbReference>
<keyword evidence="4" id="KW-0234">DNA repair</keyword>
<keyword evidence="7" id="KW-1185">Reference proteome</keyword>
<dbReference type="PROSITE" id="PS50160">
    <property type="entry name" value="DNA_LIGASE_A3"/>
    <property type="match status" value="1"/>
</dbReference>
<dbReference type="GO" id="GO:0016874">
    <property type="term" value="F:ligase activity"/>
    <property type="evidence" value="ECO:0007669"/>
    <property type="project" value="UniProtKB-KW"/>
</dbReference>
<dbReference type="Proteomes" id="UP000621266">
    <property type="component" value="Unassembled WGS sequence"/>
</dbReference>
<dbReference type="InterPro" id="IPR050326">
    <property type="entry name" value="NAD_dep_DNA_ligaseB"/>
</dbReference>